<name>A0A0A7EEC1_9GAMM</name>
<proteinExistence type="predicted"/>
<dbReference type="HOGENOM" id="CLU_143392_0_0_6"/>
<evidence type="ECO:0000313" key="2">
    <source>
        <dbReference type="Proteomes" id="UP000030341"/>
    </source>
</evidence>
<dbReference type="Gene3D" id="3.10.450.140">
    <property type="entry name" value="dsDNA mimic, putative"/>
    <property type="match status" value="1"/>
</dbReference>
<dbReference type="STRING" id="1348114.OM33_06830"/>
<dbReference type="NCBIfam" id="NF003469">
    <property type="entry name" value="PRK05094.1"/>
    <property type="match status" value="1"/>
</dbReference>
<organism evidence="1 2">
    <name type="scientific">Pseudoalteromonas piratica</name>
    <dbReference type="NCBI Taxonomy" id="1348114"/>
    <lineage>
        <taxon>Bacteria</taxon>
        <taxon>Pseudomonadati</taxon>
        <taxon>Pseudomonadota</taxon>
        <taxon>Gammaproteobacteria</taxon>
        <taxon>Alteromonadales</taxon>
        <taxon>Pseudoalteromonadaceae</taxon>
        <taxon>Pseudoalteromonas</taxon>
    </lineage>
</organism>
<sequence>MTQADHLWTIEEATNHAYEVFLELAPDNLSEQDIIEFNKYREDLGFIEESEPDESWQEFTEFEIEPELYIQVLVGLEFENQDILFARILISRDKAAPFVHVLWK</sequence>
<dbReference type="InterPro" id="IPR007376">
    <property type="entry name" value="dsDNA_mimic_put"/>
</dbReference>
<keyword evidence="2" id="KW-1185">Reference proteome</keyword>
<gene>
    <name evidence="1" type="ORF">OM33_06830</name>
</gene>
<dbReference type="KEGG" id="pseo:OM33_06830"/>
<dbReference type="RefSeq" id="WP_038640279.1">
    <property type="nucleotide sequence ID" value="NZ_CP009888.1"/>
</dbReference>
<dbReference type="AlphaFoldDB" id="A0A0A7EEC1"/>
<reference evidence="1 2" key="1">
    <citation type="submission" date="2014-11" db="EMBL/GenBank/DDBJ databases">
        <title>Complete Genome Sequence of Pseudoalteromonas sp. Strain OCN003 Isolated from Kaneohe Bay, Oahu, Hawaii.</title>
        <authorList>
            <person name="Beurmann S."/>
            <person name="Videau P."/>
            <person name="Ushijima B."/>
            <person name="Smith A.M."/>
            <person name="Aeby G.S."/>
            <person name="Callahan S.M."/>
            <person name="Belcaid M."/>
        </authorList>
    </citation>
    <scope>NUCLEOTIDE SEQUENCE [LARGE SCALE GENOMIC DNA]</scope>
    <source>
        <strain evidence="1 2">OCN003</strain>
    </source>
</reference>
<dbReference type="SUPFAM" id="SSF102816">
    <property type="entry name" value="Putative dsDNA mimic"/>
    <property type="match status" value="1"/>
</dbReference>
<accession>A0A0A7EEC1</accession>
<protein>
    <submittedName>
        <fullName evidence="1">DsDNA-mimic protein</fullName>
    </submittedName>
</protein>
<dbReference type="eggNOG" id="COG3099">
    <property type="taxonomic scope" value="Bacteria"/>
</dbReference>
<dbReference type="Proteomes" id="UP000030341">
    <property type="component" value="Chromosome 1"/>
</dbReference>
<evidence type="ECO:0000313" key="1">
    <source>
        <dbReference type="EMBL" id="AIY64893.1"/>
    </source>
</evidence>
<dbReference type="Pfam" id="PF04269">
    <property type="entry name" value="DUF440"/>
    <property type="match status" value="1"/>
</dbReference>
<dbReference type="OrthoDB" id="5677388at2"/>
<dbReference type="EMBL" id="CP009888">
    <property type="protein sequence ID" value="AIY64893.1"/>
    <property type="molecule type" value="Genomic_DNA"/>
</dbReference>
<dbReference type="InterPro" id="IPR036763">
    <property type="entry name" value="Put_dsDNA_mimic_sf"/>
</dbReference>